<evidence type="ECO:0000313" key="8">
    <source>
        <dbReference type="Proteomes" id="UP000317093"/>
    </source>
</evidence>
<dbReference type="AlphaFoldDB" id="A0A518AXI5"/>
<feature type="transmembrane region" description="Helical" evidence="5">
    <location>
        <begin position="139"/>
        <end position="160"/>
    </location>
</feature>
<organism evidence="7 8">
    <name type="scientific">Kolteria novifilia</name>
    <dbReference type="NCBI Taxonomy" id="2527975"/>
    <lineage>
        <taxon>Bacteria</taxon>
        <taxon>Pseudomonadati</taxon>
        <taxon>Planctomycetota</taxon>
        <taxon>Planctomycetia</taxon>
        <taxon>Kolteriales</taxon>
        <taxon>Kolteriaceae</taxon>
        <taxon>Kolteria</taxon>
    </lineage>
</organism>
<dbReference type="InterPro" id="IPR004837">
    <property type="entry name" value="NaCa_Exmemb"/>
</dbReference>
<feature type="transmembrane region" description="Helical" evidence="5">
    <location>
        <begin position="231"/>
        <end position="248"/>
    </location>
</feature>
<keyword evidence="2 5" id="KW-0812">Transmembrane</keyword>
<dbReference type="GO" id="GO:0055085">
    <property type="term" value="P:transmembrane transport"/>
    <property type="evidence" value="ECO:0007669"/>
    <property type="project" value="InterPro"/>
</dbReference>
<dbReference type="OrthoDB" id="9794225at2"/>
<feature type="transmembrane region" description="Helical" evidence="5">
    <location>
        <begin position="201"/>
        <end position="219"/>
    </location>
</feature>
<keyword evidence="3 5" id="KW-1133">Transmembrane helix</keyword>
<dbReference type="Gene3D" id="1.20.1420.30">
    <property type="entry name" value="NCX, central ion-binding region"/>
    <property type="match status" value="2"/>
</dbReference>
<keyword evidence="4 5" id="KW-0472">Membrane</keyword>
<evidence type="ECO:0000256" key="5">
    <source>
        <dbReference type="SAM" id="Phobius"/>
    </source>
</evidence>
<evidence type="ECO:0000256" key="1">
    <source>
        <dbReference type="ARBA" id="ARBA00004141"/>
    </source>
</evidence>
<proteinExistence type="predicted"/>
<comment type="subcellular location">
    <subcellularLocation>
        <location evidence="1">Membrane</location>
        <topology evidence="1">Multi-pass membrane protein</topology>
    </subcellularLocation>
</comment>
<evidence type="ECO:0000313" key="7">
    <source>
        <dbReference type="EMBL" id="QDU59424.1"/>
    </source>
</evidence>
<dbReference type="Pfam" id="PF01699">
    <property type="entry name" value="Na_Ca_ex"/>
    <property type="match status" value="2"/>
</dbReference>
<feature type="transmembrane region" description="Helical" evidence="5">
    <location>
        <begin position="6"/>
        <end position="26"/>
    </location>
</feature>
<feature type="transmembrane region" description="Helical" evidence="5">
    <location>
        <begin position="260"/>
        <end position="281"/>
    </location>
</feature>
<dbReference type="KEGG" id="knv:Pan216_02520"/>
<accession>A0A518AXI5</accession>
<dbReference type="EMBL" id="CP036279">
    <property type="protein sequence ID" value="QDU59424.1"/>
    <property type="molecule type" value="Genomic_DNA"/>
</dbReference>
<feature type="transmembrane region" description="Helical" evidence="5">
    <location>
        <begin position="82"/>
        <end position="101"/>
    </location>
</feature>
<feature type="transmembrane region" description="Helical" evidence="5">
    <location>
        <begin position="301"/>
        <end position="320"/>
    </location>
</feature>
<dbReference type="RefSeq" id="WP_145253680.1">
    <property type="nucleotide sequence ID" value="NZ_CP036279.1"/>
</dbReference>
<dbReference type="Proteomes" id="UP000317093">
    <property type="component" value="Chromosome"/>
</dbReference>
<feature type="transmembrane region" description="Helical" evidence="5">
    <location>
        <begin position="47"/>
        <end position="70"/>
    </location>
</feature>
<feature type="domain" description="Sodium/calcium exchanger membrane region" evidence="6">
    <location>
        <begin position="14"/>
        <end position="158"/>
    </location>
</feature>
<keyword evidence="8" id="KW-1185">Reference proteome</keyword>
<feature type="transmembrane region" description="Helical" evidence="5">
    <location>
        <begin position="332"/>
        <end position="351"/>
    </location>
</feature>
<protein>
    <submittedName>
        <fullName evidence="7">Putative calcium/sodium:proton antiporter</fullName>
    </submittedName>
</protein>
<name>A0A518AXI5_9BACT</name>
<evidence type="ECO:0000256" key="2">
    <source>
        <dbReference type="ARBA" id="ARBA00022692"/>
    </source>
</evidence>
<gene>
    <name evidence="7" type="ORF">Pan216_02520</name>
</gene>
<dbReference type="InterPro" id="IPR044880">
    <property type="entry name" value="NCX_ion-bd_dom_sf"/>
</dbReference>
<evidence type="ECO:0000259" key="6">
    <source>
        <dbReference type="Pfam" id="PF01699"/>
    </source>
</evidence>
<reference evidence="7 8" key="1">
    <citation type="submission" date="2019-02" db="EMBL/GenBank/DDBJ databases">
        <title>Deep-cultivation of Planctomycetes and their phenomic and genomic characterization uncovers novel biology.</title>
        <authorList>
            <person name="Wiegand S."/>
            <person name="Jogler M."/>
            <person name="Boedeker C."/>
            <person name="Pinto D."/>
            <person name="Vollmers J."/>
            <person name="Rivas-Marin E."/>
            <person name="Kohn T."/>
            <person name="Peeters S.H."/>
            <person name="Heuer A."/>
            <person name="Rast P."/>
            <person name="Oberbeckmann S."/>
            <person name="Bunk B."/>
            <person name="Jeske O."/>
            <person name="Meyerdierks A."/>
            <person name="Storesund J.E."/>
            <person name="Kallscheuer N."/>
            <person name="Luecker S."/>
            <person name="Lage O.M."/>
            <person name="Pohl T."/>
            <person name="Merkel B.J."/>
            <person name="Hornburger P."/>
            <person name="Mueller R.-W."/>
            <person name="Bruemmer F."/>
            <person name="Labrenz M."/>
            <person name="Spormann A.M."/>
            <person name="Op den Camp H."/>
            <person name="Overmann J."/>
            <person name="Amann R."/>
            <person name="Jetten M.S.M."/>
            <person name="Mascher T."/>
            <person name="Medema M.H."/>
            <person name="Devos D.P."/>
            <person name="Kaster A.-K."/>
            <person name="Ovreas L."/>
            <person name="Rohde M."/>
            <person name="Galperin M.Y."/>
            <person name="Jogler C."/>
        </authorList>
    </citation>
    <scope>NUCLEOTIDE SEQUENCE [LARGE SCALE GENOMIC DNA]</scope>
    <source>
        <strain evidence="7 8">Pan216</strain>
    </source>
</reference>
<feature type="transmembrane region" description="Helical" evidence="5">
    <location>
        <begin position="113"/>
        <end position="133"/>
    </location>
</feature>
<evidence type="ECO:0000256" key="3">
    <source>
        <dbReference type="ARBA" id="ARBA00022989"/>
    </source>
</evidence>
<feature type="domain" description="Sodium/calcium exchanger membrane region" evidence="6">
    <location>
        <begin position="201"/>
        <end position="350"/>
    </location>
</feature>
<sequence>MSFDLATYPIWLNLGVFLTGACLVWFAGNRLAQTADEISERTGITKALAGALLLGGATSLPEIATTVTASGLGNASLAVNNLFGGVAMQLALLALIDFLMVKGALTFAAPEPVLLLSGVLLTLQIAVGVTAIASGDISLFGYLGFWPWVIMAVYLLSLVAMNRFARNEAWVPAELPETPGETEKKRQEEVGFKSPSSLIRLWAGFAIVCSLVLLGGFLVSSTADALAEQTGLAGGFVGATFVAMTTSLPEISTTAGAIRLGGYTMAISNIFGTNSLEVALLLPSDLAYLGGPIVNAVDQSVVFMGGVGIILTSLYLWGLLERRDRTVARMGIDSCWVASIYILSLFILYTISGTT</sequence>
<evidence type="ECO:0000256" key="4">
    <source>
        <dbReference type="ARBA" id="ARBA00023136"/>
    </source>
</evidence>
<dbReference type="GO" id="GO:0016020">
    <property type="term" value="C:membrane"/>
    <property type="evidence" value="ECO:0007669"/>
    <property type="project" value="UniProtKB-SubCell"/>
</dbReference>